<proteinExistence type="predicted"/>
<evidence type="ECO:0000313" key="10">
    <source>
        <dbReference type="EMBL" id="TLP39124.1"/>
    </source>
</evidence>
<evidence type="ECO:0000256" key="8">
    <source>
        <dbReference type="SAM" id="Phobius"/>
    </source>
</evidence>
<feature type="transmembrane region" description="Helical" evidence="8">
    <location>
        <begin position="339"/>
        <end position="356"/>
    </location>
</feature>
<evidence type="ECO:0000256" key="1">
    <source>
        <dbReference type="ARBA" id="ARBA00004429"/>
    </source>
</evidence>
<dbReference type="Gene3D" id="1.20.1250.20">
    <property type="entry name" value="MFS general substrate transporter like domains"/>
    <property type="match status" value="2"/>
</dbReference>
<evidence type="ECO:0000259" key="9">
    <source>
        <dbReference type="Pfam" id="PF12832"/>
    </source>
</evidence>
<keyword evidence="5 8" id="KW-0812">Transmembrane</keyword>
<keyword evidence="2" id="KW-0813">Transport</keyword>
<gene>
    <name evidence="10" type="ORF">FDK22_04425</name>
</gene>
<dbReference type="InterPro" id="IPR036259">
    <property type="entry name" value="MFS_trans_sf"/>
</dbReference>
<comment type="caution">
    <text evidence="10">The sequence shown here is derived from an EMBL/GenBank/DDBJ whole genome shotgun (WGS) entry which is preliminary data.</text>
</comment>
<dbReference type="InterPro" id="IPR026032">
    <property type="entry name" value="HcaT-like"/>
</dbReference>
<feature type="domain" description="Major facilitator superfamily associated" evidence="9">
    <location>
        <begin position="4"/>
        <end position="337"/>
    </location>
</feature>
<dbReference type="AlphaFoldDB" id="A0A5R8Y1I9"/>
<evidence type="ECO:0000256" key="5">
    <source>
        <dbReference type="ARBA" id="ARBA00022692"/>
    </source>
</evidence>
<dbReference type="RefSeq" id="WP_138151708.1">
    <property type="nucleotide sequence ID" value="NZ_VANU01000002.1"/>
</dbReference>
<dbReference type="PIRSF" id="PIRSF004925">
    <property type="entry name" value="HcaT"/>
    <property type="match status" value="1"/>
</dbReference>
<protein>
    <submittedName>
        <fullName evidence="10">MFS transporter</fullName>
    </submittedName>
</protein>
<dbReference type="GO" id="GO:0005886">
    <property type="term" value="C:plasma membrane"/>
    <property type="evidence" value="ECO:0007669"/>
    <property type="project" value="UniProtKB-SubCell"/>
</dbReference>
<evidence type="ECO:0000256" key="6">
    <source>
        <dbReference type="ARBA" id="ARBA00022989"/>
    </source>
</evidence>
<feature type="transmembrane region" description="Helical" evidence="8">
    <location>
        <begin position="190"/>
        <end position="214"/>
    </location>
</feature>
<keyword evidence="3" id="KW-1003">Cell membrane</keyword>
<dbReference type="PANTHER" id="PTHR23522:SF10">
    <property type="entry name" value="3-PHENYLPROPIONIC ACID TRANSPORTER-RELATED"/>
    <property type="match status" value="1"/>
</dbReference>
<dbReference type="GO" id="GO:0030395">
    <property type="term" value="F:lactose binding"/>
    <property type="evidence" value="ECO:0007669"/>
    <property type="project" value="TreeGrafter"/>
</dbReference>
<name>A0A5R8Y1I9_9BACT</name>
<feature type="transmembrane region" description="Helical" evidence="8">
    <location>
        <begin position="65"/>
        <end position="82"/>
    </location>
</feature>
<feature type="transmembrane region" description="Helical" evidence="8">
    <location>
        <begin position="284"/>
        <end position="302"/>
    </location>
</feature>
<accession>A0A5R8Y1I9</accession>
<sequence length="364" mass="42084">MLFFKLSAFYFFYFAAVGVYVIFLPKVLHDLDYSALQIGIVFALAPLMRFATPFLFLKHIKLNQFVFKTALFLSIFCSISFYLTIESFYLFMVNNAILGASLSLILPYLEVNAVKILGKDRYGKSRLFGSIGFTVISLLLGQFLANPYVAIHYYLAVNILTVIFALLLLKYDDVNHDESITDEPFSFFKYWPFWVSLFFMQLSFGGFYNFFTIYETEHGISLQMTSYLWSFGVLCEIILLYFQAPLLKRNLLNIIKFSIAITIIRWFLLFAYPDNLALTFFTQSIHAFSFGLYHSAVIIYLYSLYSNKKLAQQFMYGVAYGLGGFLGALIAGWLYGEYLFLYSSIFSAFALIFLFNKRLPNKDI</sequence>
<evidence type="ECO:0000256" key="4">
    <source>
        <dbReference type="ARBA" id="ARBA00022519"/>
    </source>
</evidence>
<dbReference type="SUPFAM" id="SSF103473">
    <property type="entry name" value="MFS general substrate transporter"/>
    <property type="match status" value="1"/>
</dbReference>
<dbReference type="InterPro" id="IPR024989">
    <property type="entry name" value="MFS_assoc_dom"/>
</dbReference>
<reference evidence="10 11" key="1">
    <citation type="submission" date="2019-05" db="EMBL/GenBank/DDBJ databases">
        <title>Arcobacter sp. nov., isolated from sea sediment.</title>
        <authorList>
            <person name="Kim W."/>
        </authorList>
    </citation>
    <scope>NUCLEOTIDE SEQUENCE [LARGE SCALE GENOMIC DNA]</scope>
    <source>
        <strain evidence="10 11">CAU 1517</strain>
    </source>
</reference>
<feature type="transmembrane region" description="Helical" evidence="8">
    <location>
        <begin position="34"/>
        <end position="56"/>
    </location>
</feature>
<dbReference type="OrthoDB" id="9150135at2"/>
<keyword evidence="7 8" id="KW-0472">Membrane</keyword>
<feature type="transmembrane region" description="Helical" evidence="8">
    <location>
        <begin position="226"/>
        <end position="242"/>
    </location>
</feature>
<feature type="transmembrane region" description="Helical" evidence="8">
    <location>
        <begin position="7"/>
        <end position="28"/>
    </location>
</feature>
<dbReference type="PANTHER" id="PTHR23522">
    <property type="entry name" value="BLL5896 PROTEIN"/>
    <property type="match status" value="1"/>
</dbReference>
<evidence type="ECO:0000256" key="3">
    <source>
        <dbReference type="ARBA" id="ARBA00022475"/>
    </source>
</evidence>
<dbReference type="Pfam" id="PF12832">
    <property type="entry name" value="MFS_1_like"/>
    <property type="match status" value="1"/>
</dbReference>
<keyword evidence="11" id="KW-1185">Reference proteome</keyword>
<feature type="transmembrane region" description="Helical" evidence="8">
    <location>
        <begin position="151"/>
        <end position="169"/>
    </location>
</feature>
<dbReference type="GO" id="GO:0015528">
    <property type="term" value="F:lactose:proton symporter activity"/>
    <property type="evidence" value="ECO:0007669"/>
    <property type="project" value="TreeGrafter"/>
</dbReference>
<feature type="transmembrane region" description="Helical" evidence="8">
    <location>
        <begin position="254"/>
        <end position="272"/>
    </location>
</feature>
<evidence type="ECO:0000256" key="7">
    <source>
        <dbReference type="ARBA" id="ARBA00023136"/>
    </source>
</evidence>
<comment type="subcellular location">
    <subcellularLocation>
        <location evidence="1">Cell inner membrane</location>
        <topology evidence="1">Multi-pass membrane protein</topology>
    </subcellularLocation>
</comment>
<evidence type="ECO:0000313" key="11">
    <source>
        <dbReference type="Proteomes" id="UP000308901"/>
    </source>
</evidence>
<keyword evidence="4" id="KW-0997">Cell inner membrane</keyword>
<organism evidence="10 11">
    <name type="scientific">Arcobacter arenosus</name>
    <dbReference type="NCBI Taxonomy" id="2576037"/>
    <lineage>
        <taxon>Bacteria</taxon>
        <taxon>Pseudomonadati</taxon>
        <taxon>Campylobacterota</taxon>
        <taxon>Epsilonproteobacteria</taxon>
        <taxon>Campylobacterales</taxon>
        <taxon>Arcobacteraceae</taxon>
        <taxon>Arcobacter</taxon>
    </lineage>
</organism>
<feature type="transmembrane region" description="Helical" evidence="8">
    <location>
        <begin position="314"/>
        <end position="333"/>
    </location>
</feature>
<feature type="transmembrane region" description="Helical" evidence="8">
    <location>
        <begin position="127"/>
        <end position="145"/>
    </location>
</feature>
<keyword evidence="6 8" id="KW-1133">Transmembrane helix</keyword>
<dbReference type="Proteomes" id="UP000308901">
    <property type="component" value="Unassembled WGS sequence"/>
</dbReference>
<dbReference type="EMBL" id="VANU01000002">
    <property type="protein sequence ID" value="TLP39124.1"/>
    <property type="molecule type" value="Genomic_DNA"/>
</dbReference>
<evidence type="ECO:0000256" key="2">
    <source>
        <dbReference type="ARBA" id="ARBA00022448"/>
    </source>
</evidence>